<evidence type="ECO:0000256" key="14">
    <source>
        <dbReference type="SAM" id="Phobius"/>
    </source>
</evidence>
<keyword evidence="8" id="KW-0915">Sodium</keyword>
<dbReference type="InterPro" id="IPR001734">
    <property type="entry name" value="Na/solute_symporter"/>
</dbReference>
<dbReference type="GO" id="GO:0005298">
    <property type="term" value="F:proline:sodium symporter activity"/>
    <property type="evidence" value="ECO:0007669"/>
    <property type="project" value="TreeGrafter"/>
</dbReference>
<sequence>MGSVDYWIVGAYLVGLLGCGFVLARKASQNSEAYFLGDRNLPWWALGASGMSSNLDAAGTMTIVTLLYLFGVHGFFIEMRGGVVLPIAVFMAFMGKWHRRSGVVTTAEWMGLRFGSGFGGKSARALAALTYLVITVGMIVFFLAAAGKFLSTLLPFDATTCSVGMATIALVYTLLSGLYGVVWTDVLQGFLIAGAAVYVAVRGALLLDANLLAQWEGARYNSLLPRLADSGLGEYEFFIAFLLAWIGKGLLEGLGGSGGSAYMAQRFYATRSDAECQKVGMLWIVLFSFRWPMALGFAIIGISLGVGAEDPERLLPHVLLSDVFPEGIRGLTIAALLAASMSTFDSTINAGASYATRDLFVPLFPSASERAQVWFGYAASTAVVLLGLGISLLGVESVVDVWVVIVIQLFPAFLVPFALRWYWGRFTGEGFSLGILAGFGTSTWMALTEAGALLNEIETLFGVMGVSLLGCIAGTYFSQPQQEQKLKSFYFQTRPNGLWPRAWKVSYKKELKENWLRLGAALVWQLSTFMLPMMLVLKKWGSVLLLALVWAVSFWALRRLQEAEGALPAQGRKDAP</sequence>
<feature type="transmembrane region" description="Helical" evidence="14">
    <location>
        <begin position="430"/>
        <end position="447"/>
    </location>
</feature>
<feature type="transmembrane region" description="Helical" evidence="14">
    <location>
        <begin position="540"/>
        <end position="557"/>
    </location>
</feature>
<feature type="transmembrane region" description="Helical" evidence="14">
    <location>
        <begin position="235"/>
        <end position="262"/>
    </location>
</feature>
<dbReference type="Gene3D" id="1.20.1730.10">
    <property type="entry name" value="Sodium/glucose cotransporter"/>
    <property type="match status" value="1"/>
</dbReference>
<feature type="transmembrane region" description="Helical" evidence="14">
    <location>
        <begin position="515"/>
        <end position="534"/>
    </location>
</feature>
<dbReference type="EMBL" id="JACYFG010000002">
    <property type="protein sequence ID" value="MBD5777931.1"/>
    <property type="molecule type" value="Genomic_DNA"/>
</dbReference>
<feature type="transmembrane region" description="Helical" evidence="14">
    <location>
        <begin position="126"/>
        <end position="150"/>
    </location>
</feature>
<feature type="transmembrane region" description="Helical" evidence="14">
    <location>
        <begin position="328"/>
        <end position="352"/>
    </location>
</feature>
<proteinExistence type="inferred from homology"/>
<evidence type="ECO:0000256" key="5">
    <source>
        <dbReference type="ARBA" id="ARBA00022692"/>
    </source>
</evidence>
<evidence type="ECO:0000256" key="10">
    <source>
        <dbReference type="ARBA" id="ARBA00023136"/>
    </source>
</evidence>
<keyword evidence="10 14" id="KW-0472">Membrane</keyword>
<dbReference type="RefSeq" id="WP_191615062.1">
    <property type="nucleotide sequence ID" value="NZ_JACYFG010000002.1"/>
</dbReference>
<dbReference type="PANTHER" id="PTHR48086">
    <property type="entry name" value="SODIUM/PROLINE SYMPORTER-RELATED"/>
    <property type="match status" value="1"/>
</dbReference>
<feature type="transmembrane region" description="Helical" evidence="14">
    <location>
        <begin position="44"/>
        <end position="69"/>
    </location>
</feature>
<keyword evidence="7 14" id="KW-1133">Transmembrane helix</keyword>
<keyword evidence="4" id="KW-1003">Cell membrane</keyword>
<evidence type="ECO:0000256" key="1">
    <source>
        <dbReference type="ARBA" id="ARBA00004651"/>
    </source>
</evidence>
<evidence type="ECO:0000256" key="7">
    <source>
        <dbReference type="ARBA" id="ARBA00022989"/>
    </source>
</evidence>
<keyword evidence="11" id="KW-0739">Sodium transport</keyword>
<evidence type="ECO:0000256" key="11">
    <source>
        <dbReference type="ARBA" id="ARBA00023201"/>
    </source>
</evidence>
<comment type="similarity">
    <text evidence="2 13">Belongs to the sodium:solute symporter (SSF) (TC 2.A.21) family.</text>
</comment>
<dbReference type="Pfam" id="PF00474">
    <property type="entry name" value="SSF"/>
    <property type="match status" value="1"/>
</dbReference>
<dbReference type="Proteomes" id="UP000622317">
    <property type="component" value="Unassembled WGS sequence"/>
</dbReference>
<evidence type="ECO:0000256" key="8">
    <source>
        <dbReference type="ARBA" id="ARBA00023053"/>
    </source>
</evidence>
<accession>A0A927IFB5</accession>
<keyword evidence="3" id="KW-0813">Transport</keyword>
<gene>
    <name evidence="15" type="ORF">IEN85_00295</name>
</gene>
<keyword evidence="9" id="KW-0406">Ion transport</keyword>
<feature type="transmembrane region" description="Helical" evidence="14">
    <location>
        <begin position="162"/>
        <end position="183"/>
    </location>
</feature>
<keyword evidence="16" id="KW-1185">Reference proteome</keyword>
<evidence type="ECO:0000256" key="6">
    <source>
        <dbReference type="ARBA" id="ARBA00022847"/>
    </source>
</evidence>
<comment type="subcellular location">
    <subcellularLocation>
        <location evidence="1">Cell membrane</location>
        <topology evidence="1">Multi-pass membrane protein</topology>
    </subcellularLocation>
</comment>
<evidence type="ECO:0000256" key="13">
    <source>
        <dbReference type="RuleBase" id="RU362091"/>
    </source>
</evidence>
<dbReference type="GO" id="GO:0015193">
    <property type="term" value="F:L-proline transmembrane transporter activity"/>
    <property type="evidence" value="ECO:0007669"/>
    <property type="project" value="TreeGrafter"/>
</dbReference>
<organism evidence="15 16">
    <name type="scientific">Pelagicoccus enzymogenes</name>
    <dbReference type="NCBI Taxonomy" id="2773457"/>
    <lineage>
        <taxon>Bacteria</taxon>
        <taxon>Pseudomonadati</taxon>
        <taxon>Verrucomicrobiota</taxon>
        <taxon>Opitutia</taxon>
        <taxon>Puniceicoccales</taxon>
        <taxon>Pelagicoccaceae</taxon>
        <taxon>Pelagicoccus</taxon>
    </lineage>
</organism>
<dbReference type="PANTHER" id="PTHR48086:SF3">
    <property type="entry name" value="SODIUM_PROLINE SYMPORTER"/>
    <property type="match status" value="1"/>
</dbReference>
<comment type="catalytic activity">
    <reaction evidence="12">
        <text>L-proline(in) + Na(+)(in) = L-proline(out) + Na(+)(out)</text>
        <dbReference type="Rhea" id="RHEA:28967"/>
        <dbReference type="ChEBI" id="CHEBI:29101"/>
        <dbReference type="ChEBI" id="CHEBI:60039"/>
    </reaction>
</comment>
<keyword evidence="5 14" id="KW-0812">Transmembrane</keyword>
<evidence type="ECO:0000256" key="2">
    <source>
        <dbReference type="ARBA" id="ARBA00006434"/>
    </source>
</evidence>
<feature type="transmembrane region" description="Helical" evidence="14">
    <location>
        <begin position="401"/>
        <end position="423"/>
    </location>
</feature>
<evidence type="ECO:0000256" key="4">
    <source>
        <dbReference type="ARBA" id="ARBA00022475"/>
    </source>
</evidence>
<dbReference type="AlphaFoldDB" id="A0A927IFB5"/>
<evidence type="ECO:0000313" key="16">
    <source>
        <dbReference type="Proteomes" id="UP000622317"/>
    </source>
</evidence>
<evidence type="ECO:0000313" key="15">
    <source>
        <dbReference type="EMBL" id="MBD5777931.1"/>
    </source>
</evidence>
<comment type="caution">
    <text evidence="15">The sequence shown here is derived from an EMBL/GenBank/DDBJ whole genome shotgun (WGS) entry which is preliminary data.</text>
</comment>
<dbReference type="InterPro" id="IPR038377">
    <property type="entry name" value="Na/Glc_symporter_sf"/>
</dbReference>
<evidence type="ECO:0000256" key="12">
    <source>
        <dbReference type="ARBA" id="ARBA00033708"/>
    </source>
</evidence>
<feature type="transmembrane region" description="Helical" evidence="14">
    <location>
        <begin position="282"/>
        <end position="308"/>
    </location>
</feature>
<evidence type="ECO:0000256" key="9">
    <source>
        <dbReference type="ARBA" id="ARBA00023065"/>
    </source>
</evidence>
<feature type="transmembrane region" description="Helical" evidence="14">
    <location>
        <begin position="459"/>
        <end position="477"/>
    </location>
</feature>
<dbReference type="GO" id="GO:0015824">
    <property type="term" value="P:proline transport"/>
    <property type="evidence" value="ECO:0007669"/>
    <property type="project" value="TreeGrafter"/>
</dbReference>
<feature type="transmembrane region" description="Helical" evidence="14">
    <location>
        <begin position="190"/>
        <end position="215"/>
    </location>
</feature>
<evidence type="ECO:0000256" key="3">
    <source>
        <dbReference type="ARBA" id="ARBA00022448"/>
    </source>
</evidence>
<protein>
    <submittedName>
        <fullName evidence="15">Sodium:solute symporter</fullName>
    </submittedName>
</protein>
<keyword evidence="6" id="KW-0769">Symport</keyword>
<reference evidence="15" key="1">
    <citation type="submission" date="2020-09" db="EMBL/GenBank/DDBJ databases">
        <title>Pelagicoccus enzymogenes sp. nov. with an EPS production, isolated from marine sediment.</title>
        <authorList>
            <person name="Feng X."/>
        </authorList>
    </citation>
    <scope>NUCLEOTIDE SEQUENCE</scope>
    <source>
        <strain evidence="15">NFK12</strain>
    </source>
</reference>
<feature type="transmembrane region" description="Helical" evidence="14">
    <location>
        <begin position="6"/>
        <end position="24"/>
    </location>
</feature>
<dbReference type="InterPro" id="IPR050277">
    <property type="entry name" value="Sodium:Solute_Symporter"/>
</dbReference>
<feature type="transmembrane region" description="Helical" evidence="14">
    <location>
        <begin position="373"/>
        <end position="395"/>
    </location>
</feature>
<name>A0A927IFB5_9BACT</name>
<dbReference type="PROSITE" id="PS50283">
    <property type="entry name" value="NA_SOLUT_SYMP_3"/>
    <property type="match status" value="1"/>
</dbReference>
<dbReference type="GO" id="GO:0005886">
    <property type="term" value="C:plasma membrane"/>
    <property type="evidence" value="ECO:0007669"/>
    <property type="project" value="UniProtKB-SubCell"/>
</dbReference>